<organism evidence="2 3">
    <name type="scientific">Streptomyces blastmyceticus</name>
    <dbReference type="NCBI Taxonomy" id="68180"/>
    <lineage>
        <taxon>Bacteria</taxon>
        <taxon>Bacillati</taxon>
        <taxon>Actinomycetota</taxon>
        <taxon>Actinomycetes</taxon>
        <taxon>Kitasatosporales</taxon>
        <taxon>Streptomycetaceae</taxon>
        <taxon>Streptomyces</taxon>
    </lineage>
</organism>
<comment type="caution">
    <text evidence="2">The sequence shown here is derived from an EMBL/GenBank/DDBJ whole genome shotgun (WGS) entry which is preliminary data.</text>
</comment>
<evidence type="ECO:0000313" key="3">
    <source>
        <dbReference type="Proteomes" id="UP001500063"/>
    </source>
</evidence>
<evidence type="ECO:0000313" key="2">
    <source>
        <dbReference type="EMBL" id="GAA0369421.1"/>
    </source>
</evidence>
<evidence type="ECO:0008006" key="4">
    <source>
        <dbReference type="Google" id="ProtNLM"/>
    </source>
</evidence>
<name>A0ABN0XPL3_9ACTN</name>
<dbReference type="Proteomes" id="UP001500063">
    <property type="component" value="Unassembled WGS sequence"/>
</dbReference>
<accession>A0ABN0XPL3</accession>
<keyword evidence="3" id="KW-1185">Reference proteome</keyword>
<reference evidence="2 3" key="1">
    <citation type="journal article" date="2019" name="Int. J. Syst. Evol. Microbiol.">
        <title>The Global Catalogue of Microorganisms (GCM) 10K type strain sequencing project: providing services to taxonomists for standard genome sequencing and annotation.</title>
        <authorList>
            <consortium name="The Broad Institute Genomics Platform"/>
            <consortium name="The Broad Institute Genome Sequencing Center for Infectious Disease"/>
            <person name="Wu L."/>
            <person name="Ma J."/>
        </authorList>
    </citation>
    <scope>NUCLEOTIDE SEQUENCE [LARGE SCALE GENOMIC DNA]</scope>
    <source>
        <strain evidence="2 3">JCM 4565</strain>
    </source>
</reference>
<feature type="region of interest" description="Disordered" evidence="1">
    <location>
        <begin position="1"/>
        <end position="53"/>
    </location>
</feature>
<protein>
    <recommendedName>
        <fullName evidence="4">Coenzyme PQQ synthesis protein A</fullName>
    </recommendedName>
</protein>
<gene>
    <name evidence="2" type="ORF">GCM10010319_54160</name>
</gene>
<dbReference type="RefSeq" id="WP_344121782.1">
    <property type="nucleotide sequence ID" value="NZ_BAAABW010000026.1"/>
</dbReference>
<dbReference type="EMBL" id="BAAABW010000026">
    <property type="protein sequence ID" value="GAA0369421.1"/>
    <property type="molecule type" value="Genomic_DNA"/>
</dbReference>
<proteinExistence type="predicted"/>
<evidence type="ECO:0000256" key="1">
    <source>
        <dbReference type="SAM" id="MobiDB-lite"/>
    </source>
</evidence>
<feature type="compositionally biased region" description="Polar residues" evidence="1">
    <location>
        <begin position="1"/>
        <end position="10"/>
    </location>
</feature>
<sequence>MAEAATTSSPRPVARSSGPASGPGPTTAVPRAGTARQGSTAHRESPGGPALRPWLPLAFADIELGQEVTAYAGRW</sequence>